<evidence type="ECO:0000256" key="3">
    <source>
        <dbReference type="ARBA" id="ARBA00022475"/>
    </source>
</evidence>
<evidence type="ECO:0000256" key="8">
    <source>
        <dbReference type="SAM" id="Phobius"/>
    </source>
</evidence>
<evidence type="ECO:0000313" key="10">
    <source>
        <dbReference type="EMBL" id="EFV46070.1"/>
    </source>
</evidence>
<dbReference type="OrthoDB" id="9812260at2"/>
<dbReference type="Proteomes" id="UP000006034">
    <property type="component" value="Unassembled WGS sequence"/>
</dbReference>
<accession>E5Y1N9</accession>
<dbReference type="PANTHER" id="PTHR45138">
    <property type="entry name" value="REGULATORY COMPONENTS OF SENSORY TRANSDUCTION SYSTEM"/>
    <property type="match status" value="1"/>
</dbReference>
<dbReference type="RefSeq" id="WP_005024045.1">
    <property type="nucleotide sequence ID" value="NZ_KE150239.1"/>
</dbReference>
<evidence type="ECO:0000259" key="9">
    <source>
        <dbReference type="PROSITE" id="PS50887"/>
    </source>
</evidence>
<dbReference type="CDD" id="cd18773">
    <property type="entry name" value="PDC1_HK_sensor"/>
    <property type="match status" value="1"/>
</dbReference>
<dbReference type="GO" id="GO:1902201">
    <property type="term" value="P:negative regulation of bacterial-type flagellum-dependent cell motility"/>
    <property type="evidence" value="ECO:0007669"/>
    <property type="project" value="TreeGrafter"/>
</dbReference>
<evidence type="ECO:0000313" key="11">
    <source>
        <dbReference type="Proteomes" id="UP000006034"/>
    </source>
</evidence>
<evidence type="ECO:0000256" key="5">
    <source>
        <dbReference type="ARBA" id="ARBA00022989"/>
    </source>
</evidence>
<dbReference type="GO" id="GO:0043709">
    <property type="term" value="P:cell adhesion involved in single-species biofilm formation"/>
    <property type="evidence" value="ECO:0007669"/>
    <property type="project" value="TreeGrafter"/>
</dbReference>
<dbReference type="Pfam" id="PF02743">
    <property type="entry name" value="dCache_1"/>
    <property type="match status" value="1"/>
</dbReference>
<dbReference type="PANTHER" id="PTHR45138:SF9">
    <property type="entry name" value="DIGUANYLATE CYCLASE DGCM-RELATED"/>
    <property type="match status" value="1"/>
</dbReference>
<dbReference type="SMART" id="SM00267">
    <property type="entry name" value="GGDEF"/>
    <property type="match status" value="1"/>
</dbReference>
<dbReference type="InterPro" id="IPR000160">
    <property type="entry name" value="GGDEF_dom"/>
</dbReference>
<dbReference type="HOGENOM" id="CLU_029518_0_0_7"/>
<dbReference type="SUPFAM" id="SSF55073">
    <property type="entry name" value="Nucleotide cyclase"/>
    <property type="match status" value="1"/>
</dbReference>
<protein>
    <recommendedName>
        <fullName evidence="2">diguanylate cyclase</fullName>
        <ecNumber evidence="2">2.7.7.65</ecNumber>
    </recommendedName>
</protein>
<sequence>MKKKLFRTHAFITGIVLIGFICITIINYCTYSVVIRDDIRNISRLTSLNIFSSISNELTKPIFVSLTMANDSFLKSWLRGENDSPEQIAELQDYLNGLKRKYDYSSVFLVSAKTNIYYHYNGINKVVSRDDSHDVWYYNFVASGIPHRLEVDTDEMARNELTVFVDCRIEDDHGELMGVVGVGVKMRELQQILASFELDFDLTAFLVNREGVVQVHTSDAMIANATIDDLLPVSEYRKKIFTKSRVESSWYKYNGQETCLVTRYIDDLDWYLIVEKDTAIIKESLLSQLWKDILVVACIIILILLLVSGTVSRYDKFMTLFATTDKLTGLMNRERFNAILSRKLWERPLVFMFDVDHFKHINDTRGHLWGNEVLARVGHKAEEIVGKAGCVARWGGDEFIGFIDAPGDAEETLRSLLESVRDLDNHVTISIGATRINPEDDMDAILMRVDDGMYRSKAEGRDRITYV</sequence>
<comment type="catalytic activity">
    <reaction evidence="7">
        <text>2 GTP = 3',3'-c-di-GMP + 2 diphosphate</text>
        <dbReference type="Rhea" id="RHEA:24898"/>
        <dbReference type="ChEBI" id="CHEBI:33019"/>
        <dbReference type="ChEBI" id="CHEBI:37565"/>
        <dbReference type="ChEBI" id="CHEBI:58805"/>
        <dbReference type="EC" id="2.7.7.65"/>
    </reaction>
</comment>
<dbReference type="InterPro" id="IPR029151">
    <property type="entry name" value="Sensor-like_sf"/>
</dbReference>
<keyword evidence="11" id="KW-1185">Reference proteome</keyword>
<dbReference type="EMBL" id="ADCP02000002">
    <property type="protein sequence ID" value="EFV46070.1"/>
    <property type="molecule type" value="Genomic_DNA"/>
</dbReference>
<reference evidence="10 11" key="2">
    <citation type="submission" date="2013-04" db="EMBL/GenBank/DDBJ databases">
        <title>The Genome Sequence of Bilophila wadsworthia 3_1_6.</title>
        <authorList>
            <consortium name="The Broad Institute Genomics Platform"/>
            <person name="Earl A."/>
            <person name="Ward D."/>
            <person name="Feldgarden M."/>
            <person name="Gevers D."/>
            <person name="Sibley C."/>
            <person name="Strauss J."/>
            <person name="Allen-Vercoe E."/>
            <person name="Walker B."/>
            <person name="Young S."/>
            <person name="Zeng Q."/>
            <person name="Gargeya S."/>
            <person name="Fitzgerald M."/>
            <person name="Haas B."/>
            <person name="Abouelleil A."/>
            <person name="Allen A.W."/>
            <person name="Alvarado L."/>
            <person name="Arachchi H.M."/>
            <person name="Berlin A.M."/>
            <person name="Chapman S.B."/>
            <person name="Gainer-Dewar J."/>
            <person name="Goldberg J."/>
            <person name="Griggs A."/>
            <person name="Gujja S."/>
            <person name="Hansen M."/>
            <person name="Howarth C."/>
            <person name="Imamovic A."/>
            <person name="Ireland A."/>
            <person name="Larimer J."/>
            <person name="McCowan C."/>
            <person name="Murphy C."/>
            <person name="Pearson M."/>
            <person name="Poon T.W."/>
            <person name="Priest M."/>
            <person name="Roberts A."/>
            <person name="Saif S."/>
            <person name="Shea T."/>
            <person name="Sisk P."/>
            <person name="Sykes S."/>
            <person name="Wortman J."/>
            <person name="Nusbaum C."/>
            <person name="Birren B."/>
        </authorList>
    </citation>
    <scope>NUCLEOTIDE SEQUENCE [LARGE SCALE GENOMIC DNA]</scope>
    <source>
        <strain evidence="10 11">3_1_6</strain>
    </source>
</reference>
<dbReference type="Gene3D" id="3.30.450.20">
    <property type="entry name" value="PAS domain"/>
    <property type="match status" value="1"/>
</dbReference>
<keyword evidence="6 8" id="KW-0472">Membrane</keyword>
<evidence type="ECO:0000256" key="6">
    <source>
        <dbReference type="ARBA" id="ARBA00023136"/>
    </source>
</evidence>
<dbReference type="EC" id="2.7.7.65" evidence="2"/>
<dbReference type="CDD" id="cd01949">
    <property type="entry name" value="GGDEF"/>
    <property type="match status" value="1"/>
</dbReference>
<dbReference type="InterPro" id="IPR029787">
    <property type="entry name" value="Nucleotide_cyclase"/>
</dbReference>
<comment type="subcellular location">
    <subcellularLocation>
        <location evidence="1">Cell membrane</location>
        <topology evidence="1">Multi-pass membrane protein</topology>
    </subcellularLocation>
</comment>
<dbReference type="Pfam" id="PF00990">
    <property type="entry name" value="GGDEF"/>
    <property type="match status" value="1"/>
</dbReference>
<organism evidence="10 11">
    <name type="scientific">Bilophila wadsworthia (strain 3_1_6)</name>
    <dbReference type="NCBI Taxonomy" id="563192"/>
    <lineage>
        <taxon>Bacteria</taxon>
        <taxon>Pseudomonadati</taxon>
        <taxon>Thermodesulfobacteriota</taxon>
        <taxon>Desulfovibrionia</taxon>
        <taxon>Desulfovibrionales</taxon>
        <taxon>Desulfovibrionaceae</taxon>
        <taxon>Bilophila</taxon>
    </lineage>
</organism>
<evidence type="ECO:0000256" key="1">
    <source>
        <dbReference type="ARBA" id="ARBA00004651"/>
    </source>
</evidence>
<dbReference type="InterPro" id="IPR050469">
    <property type="entry name" value="Diguanylate_Cyclase"/>
</dbReference>
<reference evidence="10 11" key="1">
    <citation type="submission" date="2010-10" db="EMBL/GenBank/DDBJ databases">
        <authorList>
            <consortium name="The Broad Institute Genome Sequencing Platform"/>
            <person name="Ward D."/>
            <person name="Earl A."/>
            <person name="Feldgarden M."/>
            <person name="Young S.K."/>
            <person name="Gargeya S."/>
            <person name="Zeng Q."/>
            <person name="Alvarado L."/>
            <person name="Berlin A."/>
            <person name="Bochicchio J."/>
            <person name="Chapman S.B."/>
            <person name="Chen Z."/>
            <person name="Freedman E."/>
            <person name="Gellesch M."/>
            <person name="Goldberg J."/>
            <person name="Griggs A."/>
            <person name="Gujja S."/>
            <person name="Heilman E."/>
            <person name="Heiman D."/>
            <person name="Howarth C."/>
            <person name="Mehta T."/>
            <person name="Neiman D."/>
            <person name="Pearson M."/>
            <person name="Roberts A."/>
            <person name="Saif S."/>
            <person name="Shea T."/>
            <person name="Shenoy N."/>
            <person name="Sisk P."/>
            <person name="Stolte C."/>
            <person name="Sykes S."/>
            <person name="White J."/>
            <person name="Yandava C."/>
            <person name="Allen-Vercoe E."/>
            <person name="Sibley C."/>
            <person name="Ambrose C.E."/>
            <person name="Strauss J."/>
            <person name="Daigneault M."/>
            <person name="Haas B."/>
            <person name="Nusbaum C."/>
            <person name="Birren B."/>
        </authorList>
    </citation>
    <scope>NUCLEOTIDE SEQUENCE [LARGE SCALE GENOMIC DNA]</scope>
    <source>
        <strain evidence="10 11">3_1_6</strain>
    </source>
</reference>
<dbReference type="GeneID" id="78087093"/>
<dbReference type="PROSITE" id="PS50887">
    <property type="entry name" value="GGDEF"/>
    <property type="match status" value="1"/>
</dbReference>
<evidence type="ECO:0000256" key="7">
    <source>
        <dbReference type="ARBA" id="ARBA00034247"/>
    </source>
</evidence>
<feature type="transmembrane region" description="Helical" evidence="8">
    <location>
        <begin position="12"/>
        <end position="34"/>
    </location>
</feature>
<evidence type="ECO:0000256" key="4">
    <source>
        <dbReference type="ARBA" id="ARBA00022692"/>
    </source>
</evidence>
<feature type="transmembrane region" description="Helical" evidence="8">
    <location>
        <begin position="293"/>
        <end position="311"/>
    </location>
</feature>
<evidence type="ECO:0000256" key="2">
    <source>
        <dbReference type="ARBA" id="ARBA00012528"/>
    </source>
</evidence>
<dbReference type="eggNOG" id="COG3706">
    <property type="taxonomic scope" value="Bacteria"/>
</dbReference>
<dbReference type="GO" id="GO:0052621">
    <property type="term" value="F:diguanylate cyclase activity"/>
    <property type="evidence" value="ECO:0007669"/>
    <property type="project" value="UniProtKB-EC"/>
</dbReference>
<keyword evidence="5 8" id="KW-1133">Transmembrane helix</keyword>
<keyword evidence="4 8" id="KW-0812">Transmembrane</keyword>
<proteinExistence type="predicted"/>
<gene>
    <name evidence="10" type="ORF">HMPREF0179_00110</name>
</gene>
<dbReference type="SUPFAM" id="SSF103190">
    <property type="entry name" value="Sensory domain-like"/>
    <property type="match status" value="1"/>
</dbReference>
<keyword evidence="3" id="KW-1003">Cell membrane</keyword>
<dbReference type="AlphaFoldDB" id="E5Y1N9"/>
<dbReference type="NCBIfam" id="TIGR00254">
    <property type="entry name" value="GGDEF"/>
    <property type="match status" value="1"/>
</dbReference>
<comment type="caution">
    <text evidence="10">The sequence shown here is derived from an EMBL/GenBank/DDBJ whole genome shotgun (WGS) entry which is preliminary data.</text>
</comment>
<dbReference type="STRING" id="563192.HMPREF0179_00110"/>
<dbReference type="InterPro" id="IPR043128">
    <property type="entry name" value="Rev_trsase/Diguanyl_cyclase"/>
</dbReference>
<dbReference type="GO" id="GO:0005886">
    <property type="term" value="C:plasma membrane"/>
    <property type="evidence" value="ECO:0007669"/>
    <property type="project" value="UniProtKB-SubCell"/>
</dbReference>
<dbReference type="InterPro" id="IPR033479">
    <property type="entry name" value="dCache_1"/>
</dbReference>
<name>E5Y1N9_BILW3</name>
<feature type="domain" description="GGDEF" evidence="9">
    <location>
        <begin position="346"/>
        <end position="467"/>
    </location>
</feature>
<dbReference type="Gene3D" id="3.30.70.270">
    <property type="match status" value="1"/>
</dbReference>